<name>A0A1E8QAS0_9MYCO</name>
<gene>
    <name evidence="1" type="ORF">BEL07_01145</name>
</gene>
<sequence>MIRHVVHSPSSFLVIDSFGSAFGDCGHLHQVGVVVVGAVDGPIGDHADLIQGDAALTQACRAAQELLAAAGDGDDGVGSARRDPGAPSH</sequence>
<protein>
    <submittedName>
        <fullName evidence="1">Uncharacterized protein</fullName>
    </submittedName>
</protein>
<accession>A0A1E8QAS0</accession>
<reference evidence="1 2" key="1">
    <citation type="submission" date="2016-09" db="EMBL/GenBank/DDBJ databases">
        <title>genome sequence of Mycobacterium sp. 739 SCH.</title>
        <authorList>
            <person name="Greninger A.L."/>
            <person name="Qin X."/>
            <person name="Jerome K."/>
            <person name="Vora S."/>
            <person name="Quinn K."/>
        </authorList>
    </citation>
    <scope>NUCLEOTIDE SEQUENCE [LARGE SCALE GENOMIC DNA]</scope>
    <source>
        <strain evidence="1 2">SCH</strain>
    </source>
</reference>
<evidence type="ECO:0000313" key="2">
    <source>
        <dbReference type="Proteomes" id="UP000178953"/>
    </source>
</evidence>
<organism evidence="1 2">
    <name type="scientific">Mycolicibacterium grossiae</name>
    <dbReference type="NCBI Taxonomy" id="1552759"/>
    <lineage>
        <taxon>Bacteria</taxon>
        <taxon>Bacillati</taxon>
        <taxon>Actinomycetota</taxon>
        <taxon>Actinomycetes</taxon>
        <taxon>Mycobacteriales</taxon>
        <taxon>Mycobacteriaceae</taxon>
        <taxon>Mycolicibacterium</taxon>
    </lineage>
</organism>
<proteinExistence type="predicted"/>
<dbReference type="Proteomes" id="UP000178953">
    <property type="component" value="Unassembled WGS sequence"/>
</dbReference>
<keyword evidence="2" id="KW-1185">Reference proteome</keyword>
<evidence type="ECO:0000313" key="1">
    <source>
        <dbReference type="EMBL" id="OFJ55542.1"/>
    </source>
</evidence>
<dbReference type="AlphaFoldDB" id="A0A1E8QAS0"/>
<comment type="caution">
    <text evidence="1">The sequence shown here is derived from an EMBL/GenBank/DDBJ whole genome shotgun (WGS) entry which is preliminary data.</text>
</comment>
<dbReference type="EMBL" id="MCHX01000002">
    <property type="protein sequence ID" value="OFJ55542.1"/>
    <property type="molecule type" value="Genomic_DNA"/>
</dbReference>